<proteinExistence type="predicted"/>
<dbReference type="SUPFAM" id="SSF52151">
    <property type="entry name" value="FabD/lysophospholipase-like"/>
    <property type="match status" value="1"/>
</dbReference>
<organism evidence="6 7">
    <name type="scientific">Mycobacterium ulcerans str. Harvey</name>
    <dbReference type="NCBI Taxonomy" id="1299332"/>
    <lineage>
        <taxon>Bacteria</taxon>
        <taxon>Bacillati</taxon>
        <taxon>Actinomycetota</taxon>
        <taxon>Actinomycetes</taxon>
        <taxon>Mycobacteriales</taxon>
        <taxon>Mycobacteriaceae</taxon>
        <taxon>Mycobacterium</taxon>
        <taxon>Mycobacterium ulcerans group</taxon>
    </lineage>
</organism>
<keyword evidence="7" id="KW-1185">Reference proteome</keyword>
<evidence type="ECO:0000256" key="1">
    <source>
        <dbReference type="ARBA" id="ARBA00022450"/>
    </source>
</evidence>
<dbReference type="PANTHER" id="PTHR43775:SF37">
    <property type="entry name" value="SI:DKEY-61P9.11"/>
    <property type="match status" value="1"/>
</dbReference>
<dbReference type="Pfam" id="PF16197">
    <property type="entry name" value="KAsynt_C_assoc"/>
    <property type="match status" value="1"/>
</dbReference>
<name>A0ABN0R0E6_MYCUL</name>
<dbReference type="InterPro" id="IPR014043">
    <property type="entry name" value="Acyl_transferase_dom"/>
</dbReference>
<dbReference type="Gene3D" id="3.40.366.10">
    <property type="entry name" value="Malonyl-Coenzyme A Acyl Carrier Protein, domain 2"/>
    <property type="match status" value="1"/>
</dbReference>
<feature type="domain" description="Ketosynthase family 3 (KS3)" evidence="5">
    <location>
        <begin position="1"/>
        <end position="88"/>
    </location>
</feature>
<evidence type="ECO:0000313" key="6">
    <source>
        <dbReference type="EMBL" id="EUA90440.1"/>
    </source>
</evidence>
<dbReference type="Pfam" id="PF00698">
    <property type="entry name" value="Acyl_transf_1"/>
    <property type="match status" value="1"/>
</dbReference>
<keyword evidence="3" id="KW-0511">Multifunctional enzyme</keyword>
<feature type="region of interest" description="Disordered" evidence="4">
    <location>
        <begin position="346"/>
        <end position="371"/>
    </location>
</feature>
<evidence type="ECO:0000256" key="3">
    <source>
        <dbReference type="ARBA" id="ARBA00023268"/>
    </source>
</evidence>
<evidence type="ECO:0000259" key="5">
    <source>
        <dbReference type="PROSITE" id="PS52004"/>
    </source>
</evidence>
<dbReference type="Gene3D" id="3.30.70.3290">
    <property type="match status" value="1"/>
</dbReference>
<evidence type="ECO:0000256" key="4">
    <source>
        <dbReference type="SAM" id="MobiDB-lite"/>
    </source>
</evidence>
<reference evidence="6 7" key="1">
    <citation type="submission" date="2014-01" db="EMBL/GenBank/DDBJ databases">
        <authorList>
            <person name="Dobos K."/>
            <person name="Lenaerts A."/>
            <person name="Ordway D."/>
            <person name="DeGroote M.A."/>
            <person name="Parker T."/>
            <person name="Sizemore C."/>
            <person name="Tallon L.J."/>
            <person name="Sadzewicz L.K."/>
            <person name="Sengamalay N."/>
            <person name="Fraser C.M."/>
            <person name="Hine E."/>
            <person name="Shefchek K.A."/>
            <person name="Das S.P."/>
            <person name="Tettelin H."/>
        </authorList>
    </citation>
    <scope>NUCLEOTIDE SEQUENCE [LARGE SCALE GENOMIC DNA]</scope>
    <source>
        <strain evidence="6 7">Harvey</strain>
    </source>
</reference>
<dbReference type="SMART" id="SM00827">
    <property type="entry name" value="PKS_AT"/>
    <property type="match status" value="1"/>
</dbReference>
<dbReference type="InterPro" id="IPR001227">
    <property type="entry name" value="Ac_transferase_dom_sf"/>
</dbReference>
<evidence type="ECO:0000256" key="2">
    <source>
        <dbReference type="ARBA" id="ARBA00022553"/>
    </source>
</evidence>
<sequence>MLGSVKSNIGHLEVAAGIAGLIKTILCLKNRAIPATLHYTSPNPELRLEQSPFVVQNKYGPWEWDGVLRAGVSSFGVGGTNAHVVLEEAPTVPAHDEPAGPQVLLLSAQTAAALTESRTALAEVLGRSDSPDLSDVAYTLSRRRKHNVTMAAVVSDREEAATALRAADNDSVFVGESVAGVADATAAAAERVVFLFPGQGAQHVGMAKGLYETEPVFAEHFDACAAGFRAEMGVDLNAEIFNGTGTDLERIDRSQPALFTVEYALAKLVDTYGVRAGAYIGYSTGEYIAATLAGVFDLETAIKTVSLRARLMHESPPAPWSPWLWALMTLRSTSATGWSCPRSTIPATAWSPGPRTRSEHSANASTRPGYRCAGSARPTLSIPARWNRCSESSRSFCPASSCAPRKHRC</sequence>
<dbReference type="PANTHER" id="PTHR43775">
    <property type="entry name" value="FATTY ACID SYNTHASE"/>
    <property type="match status" value="1"/>
</dbReference>
<keyword evidence="1" id="KW-0596">Phosphopantetheine</keyword>
<accession>A0ABN0R0E6</accession>
<dbReference type="InterPro" id="IPR020841">
    <property type="entry name" value="PKS_Beta-ketoAc_synthase_dom"/>
</dbReference>
<dbReference type="Proteomes" id="UP000020681">
    <property type="component" value="Unassembled WGS sequence"/>
</dbReference>
<dbReference type="InterPro" id="IPR016035">
    <property type="entry name" value="Acyl_Trfase/lysoPLipase"/>
</dbReference>
<dbReference type="InterPro" id="IPR032821">
    <property type="entry name" value="PKS_assoc"/>
</dbReference>
<dbReference type="Gene3D" id="3.40.47.10">
    <property type="match status" value="1"/>
</dbReference>
<dbReference type="Pfam" id="PF02801">
    <property type="entry name" value="Ketoacyl-synt_C"/>
    <property type="match status" value="1"/>
</dbReference>
<dbReference type="InterPro" id="IPR014031">
    <property type="entry name" value="Ketoacyl_synth_C"/>
</dbReference>
<comment type="caution">
    <text evidence="6">The sequence shown here is derived from an EMBL/GenBank/DDBJ whole genome shotgun (WGS) entry which is preliminary data.</text>
</comment>
<keyword evidence="2" id="KW-0597">Phosphoprotein</keyword>
<protein>
    <submittedName>
        <fullName evidence="6">Beta-ketoacyl synthase, C-terminal domain protein</fullName>
    </submittedName>
</protein>
<evidence type="ECO:0000313" key="7">
    <source>
        <dbReference type="Proteomes" id="UP000020681"/>
    </source>
</evidence>
<dbReference type="InterPro" id="IPR016039">
    <property type="entry name" value="Thiolase-like"/>
</dbReference>
<dbReference type="InterPro" id="IPR050091">
    <property type="entry name" value="PKS_NRPS_Biosynth_Enz"/>
</dbReference>
<gene>
    <name evidence="6" type="ORF">I551_3184</name>
</gene>
<dbReference type="SUPFAM" id="SSF53901">
    <property type="entry name" value="Thiolase-like"/>
    <property type="match status" value="1"/>
</dbReference>
<dbReference type="PROSITE" id="PS52004">
    <property type="entry name" value="KS3_2"/>
    <property type="match status" value="1"/>
</dbReference>
<dbReference type="EMBL" id="JAOL01000105">
    <property type="protein sequence ID" value="EUA90440.1"/>
    <property type="molecule type" value="Genomic_DNA"/>
</dbReference>